<dbReference type="CDD" id="cd23814">
    <property type="entry name" value="UEV_AKTIP"/>
    <property type="match status" value="1"/>
</dbReference>
<dbReference type="AlphaFoldDB" id="A0A183DYF1"/>
<dbReference type="SUPFAM" id="SSF54495">
    <property type="entry name" value="UBC-like"/>
    <property type="match status" value="1"/>
</dbReference>
<name>A0A183DYF1_9BILA</name>
<evidence type="ECO:0000313" key="2">
    <source>
        <dbReference type="Proteomes" id="UP000271098"/>
    </source>
</evidence>
<proteinExistence type="predicted"/>
<keyword evidence="2" id="KW-1185">Reference proteome</keyword>
<protein>
    <submittedName>
        <fullName evidence="3">Pkinase_fungal domain-containing protein</fullName>
    </submittedName>
</protein>
<dbReference type="OrthoDB" id="5596422at2759"/>
<evidence type="ECO:0000313" key="1">
    <source>
        <dbReference type="EMBL" id="VDN22901.1"/>
    </source>
</evidence>
<organism evidence="3">
    <name type="scientific">Gongylonema pulchrum</name>
    <dbReference type="NCBI Taxonomy" id="637853"/>
    <lineage>
        <taxon>Eukaryota</taxon>
        <taxon>Metazoa</taxon>
        <taxon>Ecdysozoa</taxon>
        <taxon>Nematoda</taxon>
        <taxon>Chromadorea</taxon>
        <taxon>Rhabditida</taxon>
        <taxon>Spirurina</taxon>
        <taxon>Spiruromorpha</taxon>
        <taxon>Spiruroidea</taxon>
        <taxon>Gongylonematidae</taxon>
        <taxon>Gongylonema</taxon>
    </lineage>
</organism>
<accession>A0A183DYF1</accession>
<dbReference type="WBParaSite" id="GPUH_0001375701-mRNA-1">
    <property type="protein sequence ID" value="GPUH_0001375701-mRNA-1"/>
    <property type="gene ID" value="GPUH_0001375701"/>
</dbReference>
<dbReference type="InterPro" id="IPR016135">
    <property type="entry name" value="UBQ-conjugating_enzyme/RWD"/>
</dbReference>
<sequence length="238" mass="27178">MSRGGLRSGEGVEIAMEMTPGEPLRLSAGLITHHIIMSEYALVCRDPIDGLYTVPSARDIFDFVPGGSVSERQDVEYEARTHLNHSVINSLSEWFGLLFIRRGVYAGAVLRFTSVVFDLDVFHPHVNATTRELDLKRYFVDGWKPERYHIYHVLLIVQRSSAARQKRTKKDNGDFSEVFYALRCRLHLGEDEYRRIQGGLRTFFTFDTDPSSCVNADAAALLRDNKEAYRMRASELIK</sequence>
<reference evidence="3" key="1">
    <citation type="submission" date="2016-06" db="UniProtKB">
        <authorList>
            <consortium name="WormBaseParasite"/>
        </authorList>
    </citation>
    <scope>IDENTIFICATION</scope>
</reference>
<dbReference type="EMBL" id="UYRT01080523">
    <property type="protein sequence ID" value="VDN22901.1"/>
    <property type="molecule type" value="Genomic_DNA"/>
</dbReference>
<gene>
    <name evidence="1" type="ORF">GPUH_LOCUS13740</name>
</gene>
<dbReference type="Gene3D" id="3.10.110.10">
    <property type="entry name" value="Ubiquitin Conjugating Enzyme"/>
    <property type="match status" value="1"/>
</dbReference>
<reference evidence="1 2" key="2">
    <citation type="submission" date="2018-11" db="EMBL/GenBank/DDBJ databases">
        <authorList>
            <consortium name="Pathogen Informatics"/>
        </authorList>
    </citation>
    <scope>NUCLEOTIDE SEQUENCE [LARGE SCALE GENOMIC DNA]</scope>
</reference>
<dbReference type="Proteomes" id="UP000271098">
    <property type="component" value="Unassembled WGS sequence"/>
</dbReference>
<evidence type="ECO:0000313" key="3">
    <source>
        <dbReference type="WBParaSite" id="GPUH_0001375701-mRNA-1"/>
    </source>
</evidence>